<dbReference type="RefSeq" id="WP_258827406.1">
    <property type="nucleotide sequence ID" value="NZ_JANUHA010000004.1"/>
</dbReference>
<dbReference type="Gene3D" id="3.40.50.880">
    <property type="match status" value="1"/>
</dbReference>
<protein>
    <recommendedName>
        <fullName evidence="1">N,N-dimethylformamidase beta subunit-like C-terminal domain-containing protein</fullName>
    </recommendedName>
</protein>
<evidence type="ECO:0000313" key="3">
    <source>
        <dbReference type="Proteomes" id="UP001206572"/>
    </source>
</evidence>
<reference evidence="2 3" key="1">
    <citation type="submission" date="2022-08" db="EMBL/GenBank/DDBJ databases">
        <title>Reclassification of Massilia species as members of the genera Telluria, Duganella, Pseudoduganella, Mokoshia gen. nov. and Zemynaea gen. nov. using orthogonal and non-orthogonal genome-based approaches.</title>
        <authorList>
            <person name="Bowman J.P."/>
        </authorList>
    </citation>
    <scope>NUCLEOTIDE SEQUENCE [LARGE SCALE GENOMIC DNA]</scope>
    <source>
        <strain evidence="2 3">JCM 31661</strain>
    </source>
</reference>
<dbReference type="InterPro" id="IPR029062">
    <property type="entry name" value="Class_I_gatase-like"/>
</dbReference>
<comment type="caution">
    <text evidence="2">The sequence shown here is derived from an EMBL/GenBank/DDBJ whole genome shotgun (WGS) entry which is preliminary data.</text>
</comment>
<dbReference type="SUPFAM" id="SSF52317">
    <property type="entry name" value="Class I glutamine amidotransferase-like"/>
    <property type="match status" value="1"/>
</dbReference>
<accession>A0ABT2AJE3</accession>
<dbReference type="InterPro" id="IPR046540">
    <property type="entry name" value="DMFA2_C"/>
</dbReference>
<evidence type="ECO:0000259" key="1">
    <source>
        <dbReference type="Pfam" id="PF20254"/>
    </source>
</evidence>
<feature type="domain" description="N,N-dimethylformamidase beta subunit-like C-terminal" evidence="1">
    <location>
        <begin position="35"/>
        <end position="430"/>
    </location>
</feature>
<sequence length="451" mass="50462">MIRGYPGRPGVQAGEPLTLHVAGDEARFRIAIHRWEDGLVPVWRSSWLHAEQAPEGRADEDWEWPAYRVETDAGWPSGVYLAHFETPQGMPLRLSADCGAALFVVRGEQARQRMLYKLPVATWHAYNSSGGACFYTNPPRSAQPPGARVSLRRPGGGIGGETWGAPDHYDCRSARQTFAHWDARFIRWMARNRYAADFCTDLDIHEQPELLRDYRLLVSVGHDEYWTERTRDAVEDFVADGGNLAFFGANLCWWRIHLVDDASAMVCHQGSKRGAWDHWWPSTGAGRPEDQLTGSSYRHGGGWWDGPRDTRGYVVQQPEHWVFAGTGFTHGDTLGRDTWPPLAGYECDGVPVDHVAPDGTALLSAWRDEAGTPDGYQLLAACQLDRRWQELPPRERHGPGEGVHLAAMGVFRRGGTVFSAGTTDWAQVLGDARDRQVERITRNVLDRLGGD</sequence>
<name>A0ABT2AJE3_9BURK</name>
<keyword evidence="3" id="KW-1185">Reference proteome</keyword>
<gene>
    <name evidence="2" type="ORF">NX780_08360</name>
</gene>
<organism evidence="2 3">
    <name type="scientific">Massilia agri</name>
    <dbReference type="NCBI Taxonomy" id="1886785"/>
    <lineage>
        <taxon>Bacteria</taxon>
        <taxon>Pseudomonadati</taxon>
        <taxon>Pseudomonadota</taxon>
        <taxon>Betaproteobacteria</taxon>
        <taxon>Burkholderiales</taxon>
        <taxon>Oxalobacteraceae</taxon>
        <taxon>Telluria group</taxon>
        <taxon>Massilia</taxon>
    </lineage>
</organism>
<dbReference type="Proteomes" id="UP001206572">
    <property type="component" value="Unassembled WGS sequence"/>
</dbReference>
<dbReference type="EMBL" id="JANUHA010000004">
    <property type="protein sequence ID" value="MCS0596362.1"/>
    <property type="molecule type" value="Genomic_DNA"/>
</dbReference>
<proteinExistence type="predicted"/>
<dbReference type="Pfam" id="PF20254">
    <property type="entry name" value="DMFA2_C"/>
    <property type="match status" value="1"/>
</dbReference>
<evidence type="ECO:0000313" key="2">
    <source>
        <dbReference type="EMBL" id="MCS0596362.1"/>
    </source>
</evidence>